<organism evidence="8 9">
    <name type="scientific">Gordonia asplenii</name>
    <dbReference type="NCBI Taxonomy" id="2725283"/>
    <lineage>
        <taxon>Bacteria</taxon>
        <taxon>Bacillati</taxon>
        <taxon>Actinomycetota</taxon>
        <taxon>Actinomycetes</taxon>
        <taxon>Mycobacteriales</taxon>
        <taxon>Gordoniaceae</taxon>
        <taxon>Gordonia</taxon>
    </lineage>
</organism>
<evidence type="ECO:0000256" key="6">
    <source>
        <dbReference type="ARBA" id="ARBA00023136"/>
    </source>
</evidence>
<evidence type="ECO:0000256" key="7">
    <source>
        <dbReference type="SAM" id="SignalP"/>
    </source>
</evidence>
<proteinExistence type="inferred from homology"/>
<dbReference type="RefSeq" id="WP_170193297.1">
    <property type="nucleotide sequence ID" value="NZ_JABBNB010000005.1"/>
</dbReference>
<evidence type="ECO:0000256" key="5">
    <source>
        <dbReference type="ARBA" id="ARBA00022989"/>
    </source>
</evidence>
<evidence type="ECO:0000256" key="3">
    <source>
        <dbReference type="ARBA" id="ARBA00022475"/>
    </source>
</evidence>
<evidence type="ECO:0000313" key="9">
    <source>
        <dbReference type="Proteomes" id="UP000550729"/>
    </source>
</evidence>
<sequence>MAVVSAVVCVAAALGVAVSPGVGHAYVGDVIRYQVFSSVSDNWVMKYYDGNNRMKVFRHAHLPLRTTDGNYWGDATVVSDTSVQLKSVEFWSYGSFAACRVYVNGVMKAERRVNGRGASVTCWA</sequence>
<keyword evidence="7" id="KW-0732">Signal</keyword>
<keyword evidence="3" id="KW-1003">Cell membrane</keyword>
<dbReference type="InterPro" id="IPR038468">
    <property type="entry name" value="MmpS_C"/>
</dbReference>
<dbReference type="EMBL" id="JABBNB010000005">
    <property type="protein sequence ID" value="NMO00789.1"/>
    <property type="molecule type" value="Genomic_DNA"/>
</dbReference>
<keyword evidence="9" id="KW-1185">Reference proteome</keyword>
<feature type="chain" id="PRO_5032901165" evidence="7">
    <location>
        <begin position="26"/>
        <end position="124"/>
    </location>
</feature>
<dbReference type="Proteomes" id="UP000550729">
    <property type="component" value="Unassembled WGS sequence"/>
</dbReference>
<evidence type="ECO:0000256" key="4">
    <source>
        <dbReference type="ARBA" id="ARBA00022692"/>
    </source>
</evidence>
<comment type="similarity">
    <text evidence="2">Belongs to the MmpS family.</text>
</comment>
<dbReference type="InterPro" id="IPR008693">
    <property type="entry name" value="MmpS"/>
</dbReference>
<protein>
    <submittedName>
        <fullName evidence="8">Uncharacterized protein</fullName>
    </submittedName>
</protein>
<keyword evidence="4" id="KW-0812">Transmembrane</keyword>
<dbReference type="Gene3D" id="2.60.40.2880">
    <property type="entry name" value="MmpS1-5, C-terminal soluble domain"/>
    <property type="match status" value="1"/>
</dbReference>
<keyword evidence="6" id="KW-0472">Membrane</keyword>
<dbReference type="GO" id="GO:0005886">
    <property type="term" value="C:plasma membrane"/>
    <property type="evidence" value="ECO:0007669"/>
    <property type="project" value="UniProtKB-SubCell"/>
</dbReference>
<reference evidence="8 9" key="1">
    <citation type="submission" date="2020-04" db="EMBL/GenBank/DDBJ databases">
        <title>Gordonia sp. nov. TBRC 11910.</title>
        <authorList>
            <person name="Suriyachadkun C."/>
        </authorList>
    </citation>
    <scope>NUCLEOTIDE SEQUENCE [LARGE SCALE GENOMIC DNA]</scope>
    <source>
        <strain evidence="8 9">TBRC 11910</strain>
    </source>
</reference>
<evidence type="ECO:0000256" key="1">
    <source>
        <dbReference type="ARBA" id="ARBA00004236"/>
    </source>
</evidence>
<dbReference type="Pfam" id="PF05423">
    <property type="entry name" value="Mycobact_memb"/>
    <property type="match status" value="1"/>
</dbReference>
<evidence type="ECO:0000313" key="8">
    <source>
        <dbReference type="EMBL" id="NMO00789.1"/>
    </source>
</evidence>
<keyword evidence="5" id="KW-1133">Transmembrane helix</keyword>
<feature type="signal peptide" evidence="7">
    <location>
        <begin position="1"/>
        <end position="25"/>
    </location>
</feature>
<gene>
    <name evidence="8" type="ORF">HH308_06120</name>
</gene>
<name>A0A848KRR9_9ACTN</name>
<dbReference type="AlphaFoldDB" id="A0A848KRR9"/>
<accession>A0A848KRR9</accession>
<comment type="subcellular location">
    <subcellularLocation>
        <location evidence="1">Cell membrane</location>
    </subcellularLocation>
</comment>
<evidence type="ECO:0000256" key="2">
    <source>
        <dbReference type="ARBA" id="ARBA00007531"/>
    </source>
</evidence>
<comment type="caution">
    <text evidence="8">The sequence shown here is derived from an EMBL/GenBank/DDBJ whole genome shotgun (WGS) entry which is preliminary data.</text>
</comment>